<gene>
    <name evidence="3" type="ORF">TRIUR3_27942</name>
</gene>
<dbReference type="InterPro" id="IPR058939">
    <property type="entry name" value="Mtase_EDM2"/>
</dbReference>
<dbReference type="EMBL" id="KD044393">
    <property type="protein sequence ID" value="EMS65482.1"/>
    <property type="molecule type" value="Genomic_DNA"/>
</dbReference>
<protein>
    <recommendedName>
        <fullName evidence="2">DM2 domain-containing protein</fullName>
    </recommendedName>
</protein>
<feature type="region of interest" description="Disordered" evidence="1">
    <location>
        <begin position="763"/>
        <end position="826"/>
    </location>
</feature>
<feature type="domain" description="DM2" evidence="2">
    <location>
        <begin position="547"/>
        <end position="649"/>
    </location>
</feature>
<feature type="region of interest" description="Disordered" evidence="1">
    <location>
        <begin position="715"/>
        <end position="750"/>
    </location>
</feature>
<evidence type="ECO:0000313" key="3">
    <source>
        <dbReference type="EMBL" id="EMS65482.1"/>
    </source>
</evidence>
<evidence type="ECO:0000256" key="1">
    <source>
        <dbReference type="SAM" id="MobiDB-lite"/>
    </source>
</evidence>
<dbReference type="PANTHER" id="PTHR46235">
    <property type="entry name" value="PHD FINGER-CONTAINING PROTEIN DDB_G0268158"/>
    <property type="match status" value="1"/>
</dbReference>
<feature type="region of interest" description="Disordered" evidence="1">
    <location>
        <begin position="124"/>
        <end position="144"/>
    </location>
</feature>
<feature type="compositionally biased region" description="Polar residues" evidence="1">
    <location>
        <begin position="717"/>
        <end position="738"/>
    </location>
</feature>
<dbReference type="PANTHER" id="PTHR46235:SF20">
    <property type="entry name" value="PROTEIN ENHANCED DOWNY MILDEW 2"/>
    <property type="match status" value="1"/>
</dbReference>
<accession>M7ZZL4</accession>
<sequence>MALRRDPTTPDFLLLPPIFWFPALSSASRIAGAPASSSSNHLPLHRKRSPSGTPSLPRASPPTPCHVRPPRLLLRPLDTHQPRAGPTSAASISGWIRKHAEEEGKGGPAAQRCYGSAFLNPGKDRRGIVPKNHGVVGRGRGDQGRGVLEESQITRLLGRTFHLRPVKASACGHFMQQKMLVKTAKHWAILGISLMLSSAKTNPPEVKALLPNIVLRNFKQTSWPLTRIIISCSKHNIDPKLRTPLRDHIKFPDDPITKKSSNVNGLRRVKIRRLDDCLPVPSSSSKRPLGTSTCSSSINSIAKRKKEHLPGGTKHPSMQKSVMSVIPISTFPEVDINTATRFLQNADLISQKVCVSCVNKYRTAQIYDFAQKASSNITIEDVQKQLVVSSTYTSFMKNTDKVTLGKVERSVEAVKTAVHMLESGADIEEAKDVCSPYDLFQLAKWKNKLNIYLAPFLHGTRYTSYGRHFTKLDKLEKNSRKQHGYYSLALKNGQQIVDKLQWYVQSGDMVVDFCCGSNDFSTLLKEKLEASEKNCFYKNYDLIQPKIMGLNPPFGFKASLANQFINKALSFKPKLIILIVPKETERLDKKYPPYELIWEDSNQLAGKSFYLPGSFDADNKQMDQWNLSPPPLSLWSRSDFAQKHNEIAKSKGHLCSRRPCYNDSQRDIAGNAYMSTSGDLEMGSSEGEACIPDEEMQGERQAEASVIDQLLADTYHDTTSSPGDYWTDTNGRSGQPRNYDTPGGNDPPTHEYFAVRAAESDMSISLSGRSASRNQNQTVSTSDHEPTNDHVASVSAKQPTDPADCDEVTSADAQHGLGDPPSAPENAAGVQYRILEDSPPEEGQLTPEEAQLNDLSSTDGNAAGVQMLEESPLEADAPVAAANLPLAHTFPGLQFASAPTWPGCYAAREVLSRGMGYPTFHQGASYNLLEK</sequence>
<organism evidence="3">
    <name type="scientific">Triticum urartu</name>
    <name type="common">Red wild einkorn</name>
    <name type="synonym">Crithodium urartu</name>
    <dbReference type="NCBI Taxonomy" id="4572"/>
    <lineage>
        <taxon>Eukaryota</taxon>
        <taxon>Viridiplantae</taxon>
        <taxon>Streptophyta</taxon>
        <taxon>Embryophyta</taxon>
        <taxon>Tracheophyta</taxon>
        <taxon>Spermatophyta</taxon>
        <taxon>Magnoliopsida</taxon>
        <taxon>Liliopsida</taxon>
        <taxon>Poales</taxon>
        <taxon>Poaceae</taxon>
        <taxon>BOP clade</taxon>
        <taxon>Pooideae</taxon>
        <taxon>Triticodae</taxon>
        <taxon>Triticeae</taxon>
        <taxon>Triticinae</taxon>
        <taxon>Triticum</taxon>
    </lineage>
</organism>
<dbReference type="STRING" id="4572.M7ZZL4"/>
<proteinExistence type="predicted"/>
<dbReference type="AlphaFoldDB" id="M7ZZL4"/>
<feature type="domain" description="DM2" evidence="2">
    <location>
        <begin position="503"/>
        <end position="546"/>
    </location>
</feature>
<dbReference type="Pfam" id="PF26055">
    <property type="entry name" value="Mtase_EDM2"/>
    <property type="match status" value="2"/>
</dbReference>
<feature type="compositionally biased region" description="Polar residues" evidence="1">
    <location>
        <begin position="763"/>
        <end position="781"/>
    </location>
</feature>
<name>M7ZZL4_TRIUA</name>
<evidence type="ECO:0000259" key="2">
    <source>
        <dbReference type="Pfam" id="PF26055"/>
    </source>
</evidence>
<feature type="region of interest" description="Disordered" evidence="1">
    <location>
        <begin position="31"/>
        <end position="70"/>
    </location>
</feature>
<dbReference type="eggNOG" id="ENOG502QPIX">
    <property type="taxonomic scope" value="Eukaryota"/>
</dbReference>
<reference evidence="3" key="1">
    <citation type="journal article" date="2013" name="Nature">
        <title>Draft genome of the wheat A-genome progenitor Triticum urartu.</title>
        <authorList>
            <person name="Ling H.Q."/>
            <person name="Zhao S."/>
            <person name="Liu D."/>
            <person name="Wang J."/>
            <person name="Sun H."/>
            <person name="Zhang C."/>
            <person name="Fan H."/>
            <person name="Li D."/>
            <person name="Dong L."/>
            <person name="Tao Y."/>
            <person name="Gao C."/>
            <person name="Wu H."/>
            <person name="Li Y."/>
            <person name="Cui Y."/>
            <person name="Guo X."/>
            <person name="Zheng S."/>
            <person name="Wang B."/>
            <person name="Yu K."/>
            <person name="Liang Q."/>
            <person name="Yang W."/>
            <person name="Lou X."/>
            <person name="Chen J."/>
            <person name="Feng M."/>
            <person name="Jian J."/>
            <person name="Zhang X."/>
            <person name="Luo G."/>
            <person name="Jiang Y."/>
            <person name="Liu J."/>
            <person name="Wang Z."/>
            <person name="Sha Y."/>
            <person name="Zhang B."/>
            <person name="Wu H."/>
            <person name="Tang D."/>
            <person name="Shen Q."/>
            <person name="Xue P."/>
            <person name="Zou S."/>
            <person name="Wang X."/>
            <person name="Liu X."/>
            <person name="Wang F."/>
            <person name="Yang Y."/>
            <person name="An X."/>
            <person name="Dong Z."/>
            <person name="Zhang K."/>
            <person name="Zhang X."/>
            <person name="Luo M.C."/>
            <person name="Dvorak J."/>
            <person name="Tong Y."/>
            <person name="Wang J."/>
            <person name="Yang H."/>
            <person name="Li Z."/>
            <person name="Wang D."/>
            <person name="Zhang A."/>
            <person name="Wang J."/>
        </authorList>
    </citation>
    <scope>NUCLEOTIDE SEQUENCE</scope>
</reference>